<evidence type="ECO:0000313" key="3">
    <source>
        <dbReference type="EMBL" id="GBM89920.1"/>
    </source>
</evidence>
<dbReference type="InterPro" id="IPR041588">
    <property type="entry name" value="Integrase_H2C2"/>
</dbReference>
<dbReference type="AlphaFoldDB" id="A0A4Y2JII7"/>
<dbReference type="PANTHER" id="PTHR37984:SF15">
    <property type="entry name" value="INTEGRASE CATALYTIC DOMAIN-CONTAINING PROTEIN"/>
    <property type="match status" value="1"/>
</dbReference>
<dbReference type="Pfam" id="PF17921">
    <property type="entry name" value="Integrase_H2C2"/>
    <property type="match status" value="1"/>
</dbReference>
<evidence type="ECO:0000313" key="4">
    <source>
        <dbReference type="Proteomes" id="UP000499080"/>
    </source>
</evidence>
<evidence type="ECO:0000259" key="2">
    <source>
        <dbReference type="PROSITE" id="PS50994"/>
    </source>
</evidence>
<dbReference type="EC" id="2.7.7.49" evidence="1"/>
<dbReference type="GO" id="GO:0003964">
    <property type="term" value="F:RNA-directed DNA polymerase activity"/>
    <property type="evidence" value="ECO:0007669"/>
    <property type="project" value="UniProtKB-EC"/>
</dbReference>
<comment type="caution">
    <text evidence="3">The sequence shown here is derived from an EMBL/GenBank/DDBJ whole genome shotgun (WGS) entry which is preliminary data.</text>
</comment>
<name>A0A4Y2JII7_ARAVE</name>
<dbReference type="SUPFAM" id="SSF53098">
    <property type="entry name" value="Ribonuclease H-like"/>
    <property type="match status" value="1"/>
</dbReference>
<accession>A0A4Y2JII7</accession>
<dbReference type="InterPro" id="IPR001584">
    <property type="entry name" value="Integrase_cat-core"/>
</dbReference>
<dbReference type="Proteomes" id="UP000499080">
    <property type="component" value="Unassembled WGS sequence"/>
</dbReference>
<reference evidence="3 4" key="1">
    <citation type="journal article" date="2019" name="Sci. Rep.">
        <title>Orb-weaving spider Araneus ventricosus genome elucidates the spidroin gene catalogue.</title>
        <authorList>
            <person name="Kono N."/>
            <person name="Nakamura H."/>
            <person name="Ohtoshi R."/>
            <person name="Moran D.A.P."/>
            <person name="Shinohara A."/>
            <person name="Yoshida Y."/>
            <person name="Fujiwara M."/>
            <person name="Mori M."/>
            <person name="Tomita M."/>
            <person name="Arakawa K."/>
        </authorList>
    </citation>
    <scope>NUCLEOTIDE SEQUENCE [LARGE SCALE GENOMIC DNA]</scope>
</reference>
<dbReference type="InterPro" id="IPR036397">
    <property type="entry name" value="RNaseH_sf"/>
</dbReference>
<dbReference type="PANTHER" id="PTHR37984">
    <property type="entry name" value="PROTEIN CBG26694"/>
    <property type="match status" value="1"/>
</dbReference>
<evidence type="ECO:0000256" key="1">
    <source>
        <dbReference type="ARBA" id="ARBA00012493"/>
    </source>
</evidence>
<feature type="domain" description="Integrase catalytic" evidence="2">
    <location>
        <begin position="37"/>
        <end position="123"/>
    </location>
</feature>
<organism evidence="3 4">
    <name type="scientific">Araneus ventricosus</name>
    <name type="common">Orbweaver spider</name>
    <name type="synonym">Epeira ventricosa</name>
    <dbReference type="NCBI Taxonomy" id="182803"/>
    <lineage>
        <taxon>Eukaryota</taxon>
        <taxon>Metazoa</taxon>
        <taxon>Ecdysozoa</taxon>
        <taxon>Arthropoda</taxon>
        <taxon>Chelicerata</taxon>
        <taxon>Arachnida</taxon>
        <taxon>Araneae</taxon>
        <taxon>Araneomorphae</taxon>
        <taxon>Entelegynae</taxon>
        <taxon>Araneoidea</taxon>
        <taxon>Araneidae</taxon>
        <taxon>Araneus</taxon>
    </lineage>
</organism>
<dbReference type="InterPro" id="IPR012337">
    <property type="entry name" value="RNaseH-like_sf"/>
</dbReference>
<dbReference type="GO" id="GO:0015074">
    <property type="term" value="P:DNA integration"/>
    <property type="evidence" value="ECO:0007669"/>
    <property type="project" value="InterPro"/>
</dbReference>
<sequence>MFYWPKLSAQVKNWIKSCHSCVQKSEHKSRKFELLQRQDIPDASFSKIAIDKVSPLPLTKRGNRYIITLVDHFTHWCESYLVSNIASPSVAKTLMDLTASHGCPDILVSDKGSNLIAETMASL</sequence>
<dbReference type="Gene3D" id="3.30.420.10">
    <property type="entry name" value="Ribonuclease H-like superfamily/Ribonuclease H"/>
    <property type="match status" value="1"/>
</dbReference>
<protein>
    <recommendedName>
        <fullName evidence="1">RNA-directed DNA polymerase</fullName>
        <ecNumber evidence="1">2.7.7.49</ecNumber>
    </recommendedName>
</protein>
<gene>
    <name evidence="3" type="ORF">AVEN_73907_1</name>
</gene>
<dbReference type="EMBL" id="BGPR01003584">
    <property type="protein sequence ID" value="GBM89920.1"/>
    <property type="molecule type" value="Genomic_DNA"/>
</dbReference>
<proteinExistence type="predicted"/>
<keyword evidence="4" id="KW-1185">Reference proteome</keyword>
<dbReference type="OrthoDB" id="6430266at2759"/>
<dbReference type="GO" id="GO:0003676">
    <property type="term" value="F:nucleic acid binding"/>
    <property type="evidence" value="ECO:0007669"/>
    <property type="project" value="InterPro"/>
</dbReference>
<dbReference type="InterPro" id="IPR050951">
    <property type="entry name" value="Retrovirus_Pol_polyprotein"/>
</dbReference>
<dbReference type="PROSITE" id="PS50994">
    <property type="entry name" value="INTEGRASE"/>
    <property type="match status" value="1"/>
</dbReference>